<evidence type="ECO:0000313" key="2">
    <source>
        <dbReference type="EMBL" id="CAL4101961.1"/>
    </source>
</evidence>
<dbReference type="SUPFAM" id="SSF52777">
    <property type="entry name" value="CoA-dependent acyltransferases"/>
    <property type="match status" value="2"/>
</dbReference>
<dbReference type="Gene3D" id="3.30.559.10">
    <property type="entry name" value="Chloramphenicol acetyltransferase-like domain"/>
    <property type="match status" value="1"/>
</dbReference>
<gene>
    <name evidence="2" type="ORF">MNOR_LOCUS17138</name>
</gene>
<dbReference type="InterPro" id="IPR001242">
    <property type="entry name" value="Condensation_dom"/>
</dbReference>
<protein>
    <recommendedName>
        <fullName evidence="1">Condensation domain-containing protein</fullName>
    </recommendedName>
</protein>
<dbReference type="EMBL" id="CAXKWB010011591">
    <property type="protein sequence ID" value="CAL4101961.1"/>
    <property type="molecule type" value="Genomic_DNA"/>
</dbReference>
<sequence length="494" mass="55879">MAFYIDSAFKSSHKGCKVSTADKDNNNNDPCRGVPPPGSWVRPLGSMECFMATGGDVGLLNTLQAIWIKSNEGPIKTNDITHALHHVATKTQILQLCVQSHHFKPWFKRMRSVDVDFKTEVGDVMEIYYKTLEEPYNMKEGPLWRARLVNQSGDGSEAVLMIAVHHVLTDGNTNMILARDIITTLNASLTGHHLEVPVRPIIPPIMDEMFSIKHYPFLVYAYVKKCYETFLIGYEKRLTFNGVYKTPTKSTVKVKNLNGELTEDQTNKLIQNCKKNGVTVHSCIYAALHSAYLKMAQEMSTKKIDSAQMQASDAVNVRRYYGKTYSEDPGCHISMIENELLIKDVHITTHKGFWELAHQVADNLNYRLNVEISPIKNAPLFRSAACIIYANSLKHYFGGRQYTDQHFVTTNMGNLKNLLPANPGEGPVEITSLLRSVSMQYLGSPFLVAMHTFRGKFMYAFDFYTNKMPEHVFNRYFTIFSQMVDNIADVGSVA</sequence>
<comment type="caution">
    <text evidence="2">The sequence shown here is derived from an EMBL/GenBank/DDBJ whole genome shotgun (WGS) entry which is preliminary data.</text>
</comment>
<organism evidence="2 3">
    <name type="scientific">Meganyctiphanes norvegica</name>
    <name type="common">Northern krill</name>
    <name type="synonym">Thysanopoda norvegica</name>
    <dbReference type="NCBI Taxonomy" id="48144"/>
    <lineage>
        <taxon>Eukaryota</taxon>
        <taxon>Metazoa</taxon>
        <taxon>Ecdysozoa</taxon>
        <taxon>Arthropoda</taxon>
        <taxon>Crustacea</taxon>
        <taxon>Multicrustacea</taxon>
        <taxon>Malacostraca</taxon>
        <taxon>Eumalacostraca</taxon>
        <taxon>Eucarida</taxon>
        <taxon>Euphausiacea</taxon>
        <taxon>Euphausiidae</taxon>
        <taxon>Meganyctiphanes</taxon>
    </lineage>
</organism>
<evidence type="ECO:0000313" key="3">
    <source>
        <dbReference type="Proteomes" id="UP001497623"/>
    </source>
</evidence>
<evidence type="ECO:0000259" key="1">
    <source>
        <dbReference type="Pfam" id="PF00668"/>
    </source>
</evidence>
<feature type="domain" description="Condensation" evidence="1">
    <location>
        <begin position="94"/>
        <end position="196"/>
    </location>
</feature>
<name>A0AAV2QWG0_MEGNR</name>
<proteinExistence type="predicted"/>
<dbReference type="InterPro" id="IPR023213">
    <property type="entry name" value="CAT-like_dom_sf"/>
</dbReference>
<dbReference type="Pfam" id="PF00668">
    <property type="entry name" value="Condensation"/>
    <property type="match status" value="1"/>
</dbReference>
<dbReference type="PANTHER" id="PTHR28037:SF1">
    <property type="entry name" value="ALCOHOL O-ACETYLTRANSFERASE 1-RELATED"/>
    <property type="match status" value="1"/>
</dbReference>
<accession>A0AAV2QWG0</accession>
<dbReference type="Proteomes" id="UP001497623">
    <property type="component" value="Unassembled WGS sequence"/>
</dbReference>
<reference evidence="2 3" key="1">
    <citation type="submission" date="2024-05" db="EMBL/GenBank/DDBJ databases">
        <authorList>
            <person name="Wallberg A."/>
        </authorList>
    </citation>
    <scope>NUCLEOTIDE SEQUENCE [LARGE SCALE GENOMIC DNA]</scope>
</reference>
<dbReference type="AlphaFoldDB" id="A0AAV2QWG0"/>
<dbReference type="GO" id="GO:0003824">
    <property type="term" value="F:catalytic activity"/>
    <property type="evidence" value="ECO:0007669"/>
    <property type="project" value="InterPro"/>
</dbReference>
<dbReference type="PANTHER" id="PTHR28037">
    <property type="entry name" value="ALCOHOL O-ACETYLTRANSFERASE 1-RELATED"/>
    <property type="match status" value="1"/>
</dbReference>
<dbReference type="InterPro" id="IPR052058">
    <property type="entry name" value="Alcohol_O-acetyltransferase"/>
</dbReference>
<dbReference type="Gene3D" id="3.30.559.30">
    <property type="entry name" value="Nonribosomal peptide synthetase, condensation domain"/>
    <property type="match status" value="1"/>
</dbReference>
<keyword evidence="3" id="KW-1185">Reference proteome</keyword>